<sequence length="49" mass="6033">MRDYFVDFRSDQIAVGLMMKAKTQHRFGVRDPHWRRSLCMPIDWPRQRP</sequence>
<evidence type="ECO:0000313" key="1">
    <source>
        <dbReference type="EMBL" id="MEY6433216.1"/>
    </source>
</evidence>
<dbReference type="EMBL" id="JBDKXB010000017">
    <property type="protein sequence ID" value="MEY6433216.1"/>
    <property type="molecule type" value="Genomic_DNA"/>
</dbReference>
<accession>A0ABV4BFD7</accession>
<protein>
    <submittedName>
        <fullName evidence="1">Uncharacterized protein</fullName>
    </submittedName>
</protein>
<comment type="caution">
    <text evidence="1">The sequence shown here is derived from an EMBL/GenBank/DDBJ whole genome shotgun (WGS) entry which is preliminary data.</text>
</comment>
<dbReference type="Proteomes" id="UP001564408">
    <property type="component" value="Unassembled WGS sequence"/>
</dbReference>
<organism evidence="1 2">
    <name type="scientific">Thioalkalicoccus limnaeus</name>
    <dbReference type="NCBI Taxonomy" id="120681"/>
    <lineage>
        <taxon>Bacteria</taxon>
        <taxon>Pseudomonadati</taxon>
        <taxon>Pseudomonadota</taxon>
        <taxon>Gammaproteobacteria</taxon>
        <taxon>Chromatiales</taxon>
        <taxon>Chromatiaceae</taxon>
        <taxon>Thioalkalicoccus</taxon>
    </lineage>
</organism>
<proteinExistence type="predicted"/>
<dbReference type="RefSeq" id="WP_369667600.1">
    <property type="nucleotide sequence ID" value="NZ_JBDKXB010000017.1"/>
</dbReference>
<gene>
    <name evidence="1" type="ORF">ABC977_12470</name>
</gene>
<keyword evidence="2" id="KW-1185">Reference proteome</keyword>
<reference evidence="1 2" key="1">
    <citation type="submission" date="2024-05" db="EMBL/GenBank/DDBJ databases">
        <title>Genome Sequence and Characterization of the New Strain Purple Sulfur Bacterium of Genus Thioalkalicoccus.</title>
        <authorList>
            <person name="Bryantseva I.A."/>
            <person name="Kyndt J.A."/>
            <person name="Imhoff J.F."/>
        </authorList>
    </citation>
    <scope>NUCLEOTIDE SEQUENCE [LARGE SCALE GENOMIC DNA]</scope>
    <source>
        <strain evidence="1 2">Um2</strain>
    </source>
</reference>
<evidence type="ECO:0000313" key="2">
    <source>
        <dbReference type="Proteomes" id="UP001564408"/>
    </source>
</evidence>
<name>A0ABV4BFD7_9GAMM</name>